<accession>A0A5A7Q6F4</accession>
<dbReference type="AlphaFoldDB" id="A0A5A7Q6F4"/>
<reference evidence="2" key="1">
    <citation type="journal article" date="2019" name="Curr. Biol.">
        <title>Genome Sequence of Striga asiatica Provides Insight into the Evolution of Plant Parasitism.</title>
        <authorList>
            <person name="Yoshida S."/>
            <person name="Kim S."/>
            <person name="Wafula E.K."/>
            <person name="Tanskanen J."/>
            <person name="Kim Y.M."/>
            <person name="Honaas L."/>
            <person name="Yang Z."/>
            <person name="Spallek T."/>
            <person name="Conn C.E."/>
            <person name="Ichihashi Y."/>
            <person name="Cheong K."/>
            <person name="Cui S."/>
            <person name="Der J.P."/>
            <person name="Gundlach H."/>
            <person name="Jiao Y."/>
            <person name="Hori C."/>
            <person name="Ishida J.K."/>
            <person name="Kasahara H."/>
            <person name="Kiba T."/>
            <person name="Kim M.S."/>
            <person name="Koo N."/>
            <person name="Laohavisit A."/>
            <person name="Lee Y.H."/>
            <person name="Lumba S."/>
            <person name="McCourt P."/>
            <person name="Mortimer J.C."/>
            <person name="Mutuku J.M."/>
            <person name="Nomura T."/>
            <person name="Sasaki-Sekimoto Y."/>
            <person name="Seto Y."/>
            <person name="Wang Y."/>
            <person name="Wakatake T."/>
            <person name="Sakakibara H."/>
            <person name="Demura T."/>
            <person name="Yamaguchi S."/>
            <person name="Yoneyama K."/>
            <person name="Manabe R.I."/>
            <person name="Nelson D.C."/>
            <person name="Schulman A.H."/>
            <person name="Timko M.P."/>
            <person name="dePamphilis C.W."/>
            <person name="Choi D."/>
            <person name="Shirasu K."/>
        </authorList>
    </citation>
    <scope>NUCLEOTIDE SEQUENCE [LARGE SCALE GENOMIC DNA]</scope>
    <source>
        <strain evidence="2">cv. UVA1</strain>
    </source>
</reference>
<organism evidence="1 2">
    <name type="scientific">Striga asiatica</name>
    <name type="common">Asiatic witchweed</name>
    <name type="synonym">Buchnera asiatica</name>
    <dbReference type="NCBI Taxonomy" id="4170"/>
    <lineage>
        <taxon>Eukaryota</taxon>
        <taxon>Viridiplantae</taxon>
        <taxon>Streptophyta</taxon>
        <taxon>Embryophyta</taxon>
        <taxon>Tracheophyta</taxon>
        <taxon>Spermatophyta</taxon>
        <taxon>Magnoliopsida</taxon>
        <taxon>eudicotyledons</taxon>
        <taxon>Gunneridae</taxon>
        <taxon>Pentapetalae</taxon>
        <taxon>asterids</taxon>
        <taxon>lamiids</taxon>
        <taxon>Lamiales</taxon>
        <taxon>Orobanchaceae</taxon>
        <taxon>Buchnereae</taxon>
        <taxon>Striga</taxon>
    </lineage>
</organism>
<proteinExistence type="predicted"/>
<comment type="caution">
    <text evidence="1">The sequence shown here is derived from an EMBL/GenBank/DDBJ whole genome shotgun (WGS) entry which is preliminary data.</text>
</comment>
<evidence type="ECO:0000313" key="2">
    <source>
        <dbReference type="Proteomes" id="UP000325081"/>
    </source>
</evidence>
<evidence type="ECO:0000313" key="1">
    <source>
        <dbReference type="EMBL" id="GER40800.1"/>
    </source>
</evidence>
<sequence>MRSVTPGTMHAQSLGCRVTVPHENLACCSSSVTEGHRSPSHSLFATQLWPALGQAPTGQQGVVRGPCAPATREIVEYRLAVGVGAVDVHKVNQNAGDQVPVVDIPFEKSKRLTTWLRQLPLQNP</sequence>
<name>A0A5A7Q6F4_STRAF</name>
<dbReference type="Proteomes" id="UP000325081">
    <property type="component" value="Unassembled WGS sequence"/>
</dbReference>
<protein>
    <submittedName>
        <fullName evidence="1">Beta-lactamase-like protein</fullName>
    </submittedName>
</protein>
<gene>
    <name evidence="1" type="ORF">STAS_17490</name>
</gene>
<dbReference type="EMBL" id="BKCP01005961">
    <property type="protein sequence ID" value="GER40800.1"/>
    <property type="molecule type" value="Genomic_DNA"/>
</dbReference>
<keyword evidence="2" id="KW-1185">Reference proteome</keyword>